<dbReference type="OrthoDB" id="6505902at2759"/>
<dbReference type="EMBL" id="MUJZ01040430">
    <property type="protein sequence ID" value="OTF75778.1"/>
    <property type="molecule type" value="Genomic_DNA"/>
</dbReference>
<protein>
    <submittedName>
        <fullName evidence="1">Uncharacterized protein</fullName>
    </submittedName>
</protein>
<dbReference type="Proteomes" id="UP000194236">
    <property type="component" value="Unassembled WGS sequence"/>
</dbReference>
<gene>
    <name evidence="1" type="ORF">BLA29_010680</name>
</gene>
<reference evidence="1 2" key="1">
    <citation type="submission" date="2017-03" db="EMBL/GenBank/DDBJ databases">
        <title>Genome Survey of Euroglyphus maynei.</title>
        <authorList>
            <person name="Arlian L.G."/>
            <person name="Morgan M.S."/>
            <person name="Rider S.D."/>
        </authorList>
    </citation>
    <scope>NUCLEOTIDE SEQUENCE [LARGE SCALE GENOMIC DNA]</scope>
    <source>
        <strain evidence="1">Arlian Lab</strain>
        <tissue evidence="1">Whole body</tissue>
    </source>
</reference>
<proteinExistence type="predicted"/>
<evidence type="ECO:0000313" key="1">
    <source>
        <dbReference type="EMBL" id="OTF75778.1"/>
    </source>
</evidence>
<dbReference type="AlphaFoldDB" id="A0A1Y3B758"/>
<accession>A0A1Y3B758</accession>
<keyword evidence="2" id="KW-1185">Reference proteome</keyword>
<comment type="caution">
    <text evidence="1">The sequence shown here is derived from an EMBL/GenBank/DDBJ whole genome shotgun (WGS) entry which is preliminary data.</text>
</comment>
<sequence>LILQLTGAYVDVLNAVNKQIGLPKYPKLPGLTRYRRGIRDTSPFKQIIQNFEQIGTSISEVGELVTRTVSSIGEDSRKTVLRQFRQFTDLWSNQLNEISRMIDPSVMMYDVDGNQLQGRDDRNFVEDISQQVQQLAKDIQRYVDNFLNNILNRVTGIREQILPAENPK</sequence>
<name>A0A1Y3B758_EURMA</name>
<feature type="non-terminal residue" evidence="1">
    <location>
        <position position="1"/>
    </location>
</feature>
<evidence type="ECO:0000313" key="2">
    <source>
        <dbReference type="Proteomes" id="UP000194236"/>
    </source>
</evidence>
<organism evidence="1 2">
    <name type="scientific">Euroglyphus maynei</name>
    <name type="common">Mayne's house dust mite</name>
    <dbReference type="NCBI Taxonomy" id="6958"/>
    <lineage>
        <taxon>Eukaryota</taxon>
        <taxon>Metazoa</taxon>
        <taxon>Ecdysozoa</taxon>
        <taxon>Arthropoda</taxon>
        <taxon>Chelicerata</taxon>
        <taxon>Arachnida</taxon>
        <taxon>Acari</taxon>
        <taxon>Acariformes</taxon>
        <taxon>Sarcoptiformes</taxon>
        <taxon>Astigmata</taxon>
        <taxon>Psoroptidia</taxon>
        <taxon>Analgoidea</taxon>
        <taxon>Pyroglyphidae</taxon>
        <taxon>Pyroglyphinae</taxon>
        <taxon>Euroglyphus</taxon>
    </lineage>
</organism>